<gene>
    <name evidence="2" type="ORF">QO000_001148</name>
</gene>
<feature type="transmembrane region" description="Helical" evidence="1">
    <location>
        <begin position="247"/>
        <end position="269"/>
    </location>
</feature>
<protein>
    <recommendedName>
        <fullName evidence="4">YndJ-like protein</fullName>
    </recommendedName>
</protein>
<reference evidence="2" key="1">
    <citation type="submission" date="2023-07" db="EMBL/GenBank/DDBJ databases">
        <title>Genomic Encyclopedia of Type Strains, Phase IV (KMG-IV): sequencing the most valuable type-strain genomes for metagenomic binning, comparative biology and taxonomic classification.</title>
        <authorList>
            <person name="Goeker M."/>
        </authorList>
    </citation>
    <scope>NUCLEOTIDE SEQUENCE [LARGE SCALE GENOMIC DNA]</scope>
    <source>
        <strain evidence="2">JSM 076093</strain>
    </source>
</reference>
<name>A0ABU0JYI8_9BACL</name>
<sequence>MMKTSSFAGLFLWVLFAVAKLITTPIDTLQYVMMLLLFAYLVLVPLTLNLVPQKNAFYRYGTRLQPFAAVCAGISFFFEQGLTAVLFSVPWLITTILIALYGFTRVIQEWKKSRIFDVLIQLGLMYISIGGVWLVLHRSGIQILNFSDVIVLLTSIHFHYAAFITPISMAFIGRMLVRSAPVLKPWFKLIAFFVLIGPPFIAAGITFGETMPVLEFASVVEFVTPLVVFSILCLVYLIPKLDYAVKMLLSISFVSLLFSMSSAMIYGFSHINETVILGIPLMVFFHGFVNTFGFSLFGLLGVTAFHETKTSIQKSSLSM</sequence>
<dbReference type="InterPro" id="IPR025450">
    <property type="entry name" value="YndJ-like"/>
</dbReference>
<feature type="transmembrane region" description="Helical" evidence="1">
    <location>
        <begin position="189"/>
        <end position="207"/>
    </location>
</feature>
<comment type="caution">
    <text evidence="2">The sequence shown here is derived from an EMBL/GenBank/DDBJ whole genome shotgun (WGS) entry which is preliminary data.</text>
</comment>
<keyword evidence="1" id="KW-0812">Transmembrane</keyword>
<feature type="transmembrane region" description="Helical" evidence="1">
    <location>
        <begin position="60"/>
        <end position="78"/>
    </location>
</feature>
<dbReference type="Proteomes" id="UP001226720">
    <property type="component" value="Unassembled WGS sequence"/>
</dbReference>
<feature type="transmembrane region" description="Helical" evidence="1">
    <location>
        <begin position="84"/>
        <end position="103"/>
    </location>
</feature>
<dbReference type="GeneID" id="301325206"/>
<dbReference type="Pfam" id="PF14158">
    <property type="entry name" value="YndJ"/>
    <property type="match status" value="1"/>
</dbReference>
<organism evidence="2 3">
    <name type="scientific">Guptibacillus hwajinpoensis</name>
    <dbReference type="NCBI Taxonomy" id="208199"/>
    <lineage>
        <taxon>Bacteria</taxon>
        <taxon>Bacillati</taxon>
        <taxon>Bacillota</taxon>
        <taxon>Bacilli</taxon>
        <taxon>Bacillales</taxon>
        <taxon>Guptibacillaceae</taxon>
        <taxon>Guptibacillus</taxon>
    </lineage>
</organism>
<keyword evidence="1" id="KW-0472">Membrane</keyword>
<dbReference type="RefSeq" id="WP_301550043.1">
    <property type="nucleotide sequence ID" value="NZ_JAQRMZ010000001.1"/>
</dbReference>
<feature type="transmembrane region" description="Helical" evidence="1">
    <location>
        <begin position="275"/>
        <end position="305"/>
    </location>
</feature>
<evidence type="ECO:0000256" key="1">
    <source>
        <dbReference type="SAM" id="Phobius"/>
    </source>
</evidence>
<keyword evidence="3" id="KW-1185">Reference proteome</keyword>
<feature type="transmembrane region" description="Helical" evidence="1">
    <location>
        <begin position="29"/>
        <end position="48"/>
    </location>
</feature>
<feature type="transmembrane region" description="Helical" evidence="1">
    <location>
        <begin position="219"/>
        <end position="238"/>
    </location>
</feature>
<evidence type="ECO:0000313" key="3">
    <source>
        <dbReference type="Proteomes" id="UP001226720"/>
    </source>
</evidence>
<keyword evidence="1" id="KW-1133">Transmembrane helix</keyword>
<accession>A0ABU0JYI8</accession>
<dbReference type="EMBL" id="JAUSWM010000002">
    <property type="protein sequence ID" value="MDQ0482179.1"/>
    <property type="molecule type" value="Genomic_DNA"/>
</dbReference>
<feature type="transmembrane region" description="Helical" evidence="1">
    <location>
        <begin position="156"/>
        <end position="177"/>
    </location>
</feature>
<proteinExistence type="predicted"/>
<feature type="transmembrane region" description="Helical" evidence="1">
    <location>
        <begin position="115"/>
        <end position="136"/>
    </location>
</feature>
<evidence type="ECO:0008006" key="4">
    <source>
        <dbReference type="Google" id="ProtNLM"/>
    </source>
</evidence>
<evidence type="ECO:0000313" key="2">
    <source>
        <dbReference type="EMBL" id="MDQ0482179.1"/>
    </source>
</evidence>